<dbReference type="AlphaFoldDB" id="A0A8K1GQV3"/>
<proteinExistence type="predicted"/>
<dbReference type="EMBL" id="SWJQ01000109">
    <property type="protein sequence ID" value="TRZ21835.1"/>
    <property type="molecule type" value="Genomic_DNA"/>
</dbReference>
<organism evidence="1 2">
    <name type="scientific">Zosterops borbonicus</name>
    <dbReference type="NCBI Taxonomy" id="364589"/>
    <lineage>
        <taxon>Eukaryota</taxon>
        <taxon>Metazoa</taxon>
        <taxon>Chordata</taxon>
        <taxon>Craniata</taxon>
        <taxon>Vertebrata</taxon>
        <taxon>Euteleostomi</taxon>
        <taxon>Archelosauria</taxon>
        <taxon>Archosauria</taxon>
        <taxon>Dinosauria</taxon>
        <taxon>Saurischia</taxon>
        <taxon>Theropoda</taxon>
        <taxon>Coelurosauria</taxon>
        <taxon>Aves</taxon>
        <taxon>Neognathae</taxon>
        <taxon>Neoaves</taxon>
        <taxon>Telluraves</taxon>
        <taxon>Australaves</taxon>
        <taxon>Passeriformes</taxon>
        <taxon>Sylvioidea</taxon>
        <taxon>Zosteropidae</taxon>
        <taxon>Zosterops</taxon>
    </lineage>
</organism>
<accession>A0A8K1GQV3</accession>
<gene>
    <name evidence="1" type="ORF">HGM15179_005239</name>
</gene>
<protein>
    <submittedName>
        <fullName evidence="1">Uncharacterized protein</fullName>
    </submittedName>
</protein>
<dbReference type="Proteomes" id="UP000796761">
    <property type="component" value="Unassembled WGS sequence"/>
</dbReference>
<reference evidence="1" key="1">
    <citation type="submission" date="2019-04" db="EMBL/GenBank/DDBJ databases">
        <title>Genome assembly of Zosterops borbonicus 15179.</title>
        <authorList>
            <person name="Leroy T."/>
            <person name="Anselmetti Y."/>
            <person name="Tilak M.-K."/>
            <person name="Nabholz B."/>
        </authorList>
    </citation>
    <scope>NUCLEOTIDE SEQUENCE</scope>
    <source>
        <strain evidence="1">HGM_15179</strain>
        <tissue evidence="1">Muscle</tissue>
    </source>
</reference>
<evidence type="ECO:0000313" key="2">
    <source>
        <dbReference type="Proteomes" id="UP000796761"/>
    </source>
</evidence>
<comment type="caution">
    <text evidence="1">The sequence shown here is derived from an EMBL/GenBank/DDBJ whole genome shotgun (WGS) entry which is preliminary data.</text>
</comment>
<keyword evidence="2" id="KW-1185">Reference proteome</keyword>
<dbReference type="OrthoDB" id="276744at2759"/>
<sequence>MVGHWKLPSGGTMAPSLKRVQVFGQRSQAHGGIFGAILCQGQELDLMMLPQQVTKDKGQLEKGPAEATKMIQGLERLSDEKRLQELCLFSLEERRLRGDLINPYKDLKDGCQGDAARLYSWCPKAG</sequence>
<evidence type="ECO:0000313" key="1">
    <source>
        <dbReference type="EMBL" id="TRZ21835.1"/>
    </source>
</evidence>
<name>A0A8K1GQV3_9PASS</name>